<dbReference type="Pfam" id="PF00520">
    <property type="entry name" value="Ion_trans"/>
    <property type="match status" value="1"/>
</dbReference>
<dbReference type="SUPFAM" id="SSF81324">
    <property type="entry name" value="Voltage-gated potassium channels"/>
    <property type="match status" value="1"/>
</dbReference>
<feature type="domain" description="Ion transport" evidence="7">
    <location>
        <begin position="127"/>
        <end position="274"/>
    </location>
</feature>
<feature type="compositionally biased region" description="Basic and acidic residues" evidence="5">
    <location>
        <begin position="42"/>
        <end position="52"/>
    </location>
</feature>
<name>A0A6I9N9G1_9TELE</name>
<dbReference type="GO" id="GO:0019228">
    <property type="term" value="P:neuronal action potential"/>
    <property type="evidence" value="ECO:0007669"/>
    <property type="project" value="TreeGrafter"/>
</dbReference>
<proteinExistence type="predicted"/>
<dbReference type="InterPro" id="IPR027359">
    <property type="entry name" value="Volt_channel_dom_sf"/>
</dbReference>
<dbReference type="GeneID" id="104949809"/>
<dbReference type="GO" id="GO:0001518">
    <property type="term" value="C:voltage-gated sodium channel complex"/>
    <property type="evidence" value="ECO:0007669"/>
    <property type="project" value="TreeGrafter"/>
</dbReference>
<dbReference type="RefSeq" id="XP_010774524.1">
    <property type="nucleotide sequence ID" value="XM_010776222.1"/>
</dbReference>
<gene>
    <name evidence="9" type="primary">LOC104949809</name>
</gene>
<reference evidence="9" key="1">
    <citation type="submission" date="2025-08" db="UniProtKB">
        <authorList>
            <consortium name="RefSeq"/>
        </authorList>
    </citation>
    <scope>IDENTIFICATION</scope>
    <source>
        <tissue evidence="9">Muscle</tissue>
    </source>
</reference>
<dbReference type="FunFam" id="1.20.120.350:FF:000005">
    <property type="entry name" value="Sodium channel protein"/>
    <property type="match status" value="1"/>
</dbReference>
<evidence type="ECO:0000313" key="9">
    <source>
        <dbReference type="RefSeq" id="XP_010774524.1"/>
    </source>
</evidence>
<sequence length="301" mass="34574">MAQLLVPPGPDSFRPFSREYLKVIEERITEESAKKPKKEKKKRNDENEIKPSRDLEAGKSLPLLYGDPPKGMVSTPLEDLDPYYMNHKTFIVLNRGNCLFRFNADPALYLLSPFNLIRRISIWILVHSLFNIVIMCTILANCVYMTQSDLPDWIKNVEYIFTAIYTLESLIKILARGFCIGKFTFLRDPWNWLDFSVIVLAYITEFVDLGNFSALRLKTIVGALFQSVKKLANVMILTVFCLSVFALVGLQLFMGNLKHKCVRDYNVTDDNGTNMTETEYGKVSVAVYLLDKREYFTLSKG</sequence>
<dbReference type="Gene3D" id="1.20.120.350">
    <property type="entry name" value="Voltage-gated potassium channels. Chain C"/>
    <property type="match status" value="1"/>
</dbReference>
<evidence type="ECO:0000313" key="8">
    <source>
        <dbReference type="Proteomes" id="UP000504611"/>
    </source>
</evidence>
<keyword evidence="4 6" id="KW-0472">Membrane</keyword>
<comment type="subcellular location">
    <subcellularLocation>
        <location evidence="1">Membrane</location>
        <topology evidence="1">Multi-pass membrane protein</topology>
    </subcellularLocation>
</comment>
<keyword evidence="3 6" id="KW-1133">Transmembrane helix</keyword>
<dbReference type="GO" id="GO:0086010">
    <property type="term" value="P:membrane depolarization during action potential"/>
    <property type="evidence" value="ECO:0007669"/>
    <property type="project" value="TreeGrafter"/>
</dbReference>
<evidence type="ECO:0000259" key="7">
    <source>
        <dbReference type="Pfam" id="PF00520"/>
    </source>
</evidence>
<accession>A0A6I9N9G1</accession>
<evidence type="ECO:0000256" key="2">
    <source>
        <dbReference type="ARBA" id="ARBA00022692"/>
    </source>
</evidence>
<organism evidence="8 9">
    <name type="scientific">Notothenia coriiceps</name>
    <name type="common">black rockcod</name>
    <dbReference type="NCBI Taxonomy" id="8208"/>
    <lineage>
        <taxon>Eukaryota</taxon>
        <taxon>Metazoa</taxon>
        <taxon>Chordata</taxon>
        <taxon>Craniata</taxon>
        <taxon>Vertebrata</taxon>
        <taxon>Euteleostomi</taxon>
        <taxon>Actinopterygii</taxon>
        <taxon>Neopterygii</taxon>
        <taxon>Teleostei</taxon>
        <taxon>Neoteleostei</taxon>
        <taxon>Acanthomorphata</taxon>
        <taxon>Eupercaria</taxon>
        <taxon>Perciformes</taxon>
        <taxon>Notothenioidei</taxon>
        <taxon>Nototheniidae</taxon>
        <taxon>Notothenia</taxon>
    </lineage>
</organism>
<dbReference type="PANTHER" id="PTHR10037:SF278">
    <property type="entry name" value="SODIUM CHANNEL PROTEIN TYPE 2 SUBUNIT ALPHA"/>
    <property type="match status" value="1"/>
</dbReference>
<dbReference type="PANTHER" id="PTHR10037">
    <property type="entry name" value="VOLTAGE-GATED CATION CHANNEL CALCIUM AND SODIUM"/>
    <property type="match status" value="1"/>
</dbReference>
<keyword evidence="2 6" id="KW-0812">Transmembrane</keyword>
<dbReference type="InterPro" id="IPR043203">
    <property type="entry name" value="VGCC_Ca_Na"/>
</dbReference>
<dbReference type="InterPro" id="IPR005821">
    <property type="entry name" value="Ion_trans_dom"/>
</dbReference>
<feature type="transmembrane region" description="Helical" evidence="6">
    <location>
        <begin position="192"/>
        <end position="214"/>
    </location>
</feature>
<feature type="transmembrane region" description="Helical" evidence="6">
    <location>
        <begin position="159"/>
        <end position="180"/>
    </location>
</feature>
<dbReference type="Proteomes" id="UP000504611">
    <property type="component" value="Unplaced"/>
</dbReference>
<feature type="transmembrane region" description="Helical" evidence="6">
    <location>
        <begin position="234"/>
        <end position="253"/>
    </location>
</feature>
<feature type="transmembrane region" description="Helical" evidence="6">
    <location>
        <begin position="122"/>
        <end position="147"/>
    </location>
</feature>
<evidence type="ECO:0000256" key="4">
    <source>
        <dbReference type="ARBA" id="ARBA00023136"/>
    </source>
</evidence>
<dbReference type="Gene3D" id="1.10.287.70">
    <property type="match status" value="1"/>
</dbReference>
<feature type="region of interest" description="Disordered" evidence="5">
    <location>
        <begin position="31"/>
        <end position="52"/>
    </location>
</feature>
<dbReference type="KEGG" id="ncc:104949809"/>
<dbReference type="OrthoDB" id="2984333at2759"/>
<evidence type="ECO:0000256" key="5">
    <source>
        <dbReference type="SAM" id="MobiDB-lite"/>
    </source>
</evidence>
<evidence type="ECO:0000256" key="6">
    <source>
        <dbReference type="SAM" id="Phobius"/>
    </source>
</evidence>
<evidence type="ECO:0000256" key="1">
    <source>
        <dbReference type="ARBA" id="ARBA00004141"/>
    </source>
</evidence>
<protein>
    <submittedName>
        <fullName evidence="9">Sodium channel protein type 2 subunit alpha-like</fullName>
    </submittedName>
</protein>
<keyword evidence="8" id="KW-1185">Reference proteome</keyword>
<dbReference type="GO" id="GO:0005248">
    <property type="term" value="F:voltage-gated sodium channel activity"/>
    <property type="evidence" value="ECO:0007669"/>
    <property type="project" value="TreeGrafter"/>
</dbReference>
<evidence type="ECO:0000256" key="3">
    <source>
        <dbReference type="ARBA" id="ARBA00022989"/>
    </source>
</evidence>
<dbReference type="AlphaFoldDB" id="A0A6I9N9G1"/>